<evidence type="ECO:0000256" key="3">
    <source>
        <dbReference type="ARBA" id="ARBA00022475"/>
    </source>
</evidence>
<reference evidence="8 9" key="1">
    <citation type="submission" date="2022-02" db="EMBL/GenBank/DDBJ databases">
        <title>Genome sequence data of Kingella unionensis sp. nov. strain CICC 24913 (CCUG 75125).</title>
        <authorList>
            <person name="Xiao M."/>
        </authorList>
    </citation>
    <scope>NUCLEOTIDE SEQUENCE [LARGE SCALE GENOMIC DNA]</scope>
    <source>
        <strain evidence="8 9">CICC 24913</strain>
    </source>
</reference>
<evidence type="ECO:0000313" key="9">
    <source>
        <dbReference type="Proteomes" id="UP001298424"/>
    </source>
</evidence>
<keyword evidence="6 7" id="KW-0472">Membrane</keyword>
<evidence type="ECO:0000256" key="5">
    <source>
        <dbReference type="ARBA" id="ARBA00022989"/>
    </source>
</evidence>
<dbReference type="RefSeq" id="WP_238745969.1">
    <property type="nucleotide sequence ID" value="NZ_JAKOOW010000011.1"/>
</dbReference>
<comment type="similarity">
    <text evidence="2">Belongs to the DoxX family.</text>
</comment>
<evidence type="ECO:0000256" key="1">
    <source>
        <dbReference type="ARBA" id="ARBA00004651"/>
    </source>
</evidence>
<feature type="transmembrane region" description="Helical" evidence="7">
    <location>
        <begin position="118"/>
        <end position="138"/>
    </location>
</feature>
<proteinExistence type="inferred from homology"/>
<evidence type="ECO:0000256" key="7">
    <source>
        <dbReference type="SAM" id="Phobius"/>
    </source>
</evidence>
<comment type="subcellular location">
    <subcellularLocation>
        <location evidence="1">Cell membrane</location>
        <topology evidence="1">Multi-pass membrane protein</topology>
    </subcellularLocation>
</comment>
<feature type="transmembrane region" description="Helical" evidence="7">
    <location>
        <begin position="76"/>
        <end position="106"/>
    </location>
</feature>
<keyword evidence="9" id="KW-1185">Reference proteome</keyword>
<dbReference type="InterPro" id="IPR051907">
    <property type="entry name" value="DoxX-like_oxidoreductase"/>
</dbReference>
<dbReference type="Proteomes" id="UP001298424">
    <property type="component" value="Unassembled WGS sequence"/>
</dbReference>
<sequence length="153" mass="17108">MPRTSAKKQPEKIYAQIGEAVGLLGLRLLLAYEFFDAGLEKLHGKNWFDSIQDQFPFPFSQFSADLNWNLAMYAELVFPVLLLVGLLTRLSALALIVLTAVAWYAVHAGYGYTISEGGYKLALMFIVMLLPLLGQGAGKLSLDYLWQRYRGKA</sequence>
<evidence type="ECO:0000256" key="2">
    <source>
        <dbReference type="ARBA" id="ARBA00006679"/>
    </source>
</evidence>
<evidence type="ECO:0000256" key="6">
    <source>
        <dbReference type="ARBA" id="ARBA00023136"/>
    </source>
</evidence>
<name>A0ABS9NL65_9NEIS</name>
<evidence type="ECO:0000313" key="8">
    <source>
        <dbReference type="EMBL" id="MCG6503535.1"/>
    </source>
</evidence>
<dbReference type="Pfam" id="PF07681">
    <property type="entry name" value="DoxX"/>
    <property type="match status" value="1"/>
</dbReference>
<gene>
    <name evidence="8" type="ORF">MB824_03365</name>
</gene>
<dbReference type="PANTHER" id="PTHR33452">
    <property type="entry name" value="OXIDOREDUCTASE CATD-RELATED"/>
    <property type="match status" value="1"/>
</dbReference>
<keyword evidence="3" id="KW-1003">Cell membrane</keyword>
<comment type="caution">
    <text evidence="8">The sequence shown here is derived from an EMBL/GenBank/DDBJ whole genome shotgun (WGS) entry which is preliminary data.</text>
</comment>
<feature type="transmembrane region" description="Helical" evidence="7">
    <location>
        <begin position="12"/>
        <end position="32"/>
    </location>
</feature>
<keyword evidence="4 7" id="KW-0812">Transmembrane</keyword>
<keyword evidence="5 7" id="KW-1133">Transmembrane helix</keyword>
<protein>
    <submittedName>
        <fullName evidence="8">DoxX family protein</fullName>
    </submittedName>
</protein>
<organism evidence="8 9">
    <name type="scientific">Kingella pumchi</name>
    <dbReference type="NCBI Taxonomy" id="2779506"/>
    <lineage>
        <taxon>Bacteria</taxon>
        <taxon>Pseudomonadati</taxon>
        <taxon>Pseudomonadota</taxon>
        <taxon>Betaproteobacteria</taxon>
        <taxon>Neisseriales</taxon>
        <taxon>Neisseriaceae</taxon>
        <taxon>Kingella</taxon>
    </lineage>
</organism>
<dbReference type="EMBL" id="JAKOOW010000011">
    <property type="protein sequence ID" value="MCG6503535.1"/>
    <property type="molecule type" value="Genomic_DNA"/>
</dbReference>
<dbReference type="PANTHER" id="PTHR33452:SF7">
    <property type="entry name" value="DOXX FAMILY PROTEIN"/>
    <property type="match status" value="1"/>
</dbReference>
<evidence type="ECO:0000256" key="4">
    <source>
        <dbReference type="ARBA" id="ARBA00022692"/>
    </source>
</evidence>
<accession>A0ABS9NL65</accession>
<dbReference type="InterPro" id="IPR032808">
    <property type="entry name" value="DoxX"/>
</dbReference>